<evidence type="ECO:0000313" key="6">
    <source>
        <dbReference type="Proteomes" id="UP000284189"/>
    </source>
</evidence>
<sequence length="216" mass="23734">MIANLKEFIKNKETDKILNLIKETPEVLGQQDESGTSGLLMIAYSGMPDVFETAKTLKKTFAFHEAIVCGKVERVKELLHNTPSFINQYSNDGFTPVSLAAFFDQIEIAKWLLEQGADPNLHATNPSKVNALHAAVAKENVELCQLLIAKGADINAPQMQNVTALHSAAHRGNLELVKLLVQQGADIDLKMDNGDTALSIVKRDGHKEVAAYLEER</sequence>
<dbReference type="SMART" id="SM00248">
    <property type="entry name" value="ANK"/>
    <property type="match status" value="4"/>
</dbReference>
<dbReference type="Pfam" id="PF12796">
    <property type="entry name" value="Ank_2"/>
    <property type="match status" value="2"/>
</dbReference>
<evidence type="ECO:0000313" key="7">
    <source>
        <dbReference type="Proteomes" id="UP000321528"/>
    </source>
</evidence>
<dbReference type="Proteomes" id="UP000321528">
    <property type="component" value="Unassembled WGS sequence"/>
</dbReference>
<dbReference type="PANTHER" id="PTHR24171">
    <property type="entry name" value="ANKYRIN REPEAT DOMAIN-CONTAINING PROTEIN 39-RELATED"/>
    <property type="match status" value="1"/>
</dbReference>
<proteinExistence type="predicted"/>
<evidence type="ECO:0000313" key="5">
    <source>
        <dbReference type="EMBL" id="TXK00451.1"/>
    </source>
</evidence>
<reference evidence="4 6" key="1">
    <citation type="submission" date="2018-08" db="EMBL/GenBank/DDBJ databases">
        <title>Proposal of Muricauda 72 sp.nov. and Muricauda NH166 sp.nov., isolated from seawater.</title>
        <authorList>
            <person name="Cheng H."/>
            <person name="Wu Y.-H."/>
            <person name="Guo L.-L."/>
            <person name="Xu X.-W."/>
        </authorList>
    </citation>
    <scope>NUCLEOTIDE SEQUENCE [LARGE SCALE GENOMIC DNA]</scope>
    <source>
        <strain evidence="4 6">NH166</strain>
    </source>
</reference>
<organism evidence="4 6">
    <name type="scientific">Flagellimonas aequoris</name>
    <dbReference type="NCBI Taxonomy" id="2306997"/>
    <lineage>
        <taxon>Bacteria</taxon>
        <taxon>Pseudomonadati</taxon>
        <taxon>Bacteroidota</taxon>
        <taxon>Flavobacteriia</taxon>
        <taxon>Flavobacteriales</taxon>
        <taxon>Flavobacteriaceae</taxon>
        <taxon>Flagellimonas</taxon>
    </lineage>
</organism>
<evidence type="ECO:0000256" key="2">
    <source>
        <dbReference type="ARBA" id="ARBA00023043"/>
    </source>
</evidence>
<name>A0A418N4H3_9FLAO</name>
<protein>
    <submittedName>
        <fullName evidence="4">Ankyrin repeat domain-containing protein</fullName>
    </submittedName>
</protein>
<dbReference type="Gene3D" id="1.25.40.20">
    <property type="entry name" value="Ankyrin repeat-containing domain"/>
    <property type="match status" value="1"/>
</dbReference>
<dbReference type="EMBL" id="QXFJ01000030">
    <property type="protein sequence ID" value="RIV68752.1"/>
    <property type="molecule type" value="Genomic_DNA"/>
</dbReference>
<feature type="repeat" description="ANK" evidence="3">
    <location>
        <begin position="127"/>
        <end position="159"/>
    </location>
</feature>
<dbReference type="Proteomes" id="UP000284189">
    <property type="component" value="Unassembled WGS sequence"/>
</dbReference>
<dbReference type="OrthoDB" id="407974at2"/>
<keyword evidence="7" id="KW-1185">Reference proteome</keyword>
<dbReference type="RefSeq" id="WP_119641591.1">
    <property type="nucleotide sequence ID" value="NZ_QXFJ01000030.1"/>
</dbReference>
<evidence type="ECO:0000313" key="4">
    <source>
        <dbReference type="EMBL" id="RIV68752.1"/>
    </source>
</evidence>
<comment type="caution">
    <text evidence="4">The sequence shown here is derived from an EMBL/GenBank/DDBJ whole genome shotgun (WGS) entry which is preliminary data.</text>
</comment>
<keyword evidence="2 3" id="KW-0040">ANK repeat</keyword>
<dbReference type="InterPro" id="IPR036770">
    <property type="entry name" value="Ankyrin_rpt-contain_sf"/>
</dbReference>
<feature type="repeat" description="ANK" evidence="3">
    <location>
        <begin position="160"/>
        <end position="192"/>
    </location>
</feature>
<dbReference type="SUPFAM" id="SSF48403">
    <property type="entry name" value="Ankyrin repeat"/>
    <property type="match status" value="1"/>
</dbReference>
<feature type="repeat" description="ANK" evidence="3">
    <location>
        <begin position="92"/>
        <end position="124"/>
    </location>
</feature>
<keyword evidence="1" id="KW-0677">Repeat</keyword>
<gene>
    <name evidence="4" type="ORF">D2U88_16340</name>
    <name evidence="5" type="ORF">FQ019_16150</name>
</gene>
<dbReference type="PROSITE" id="PS50297">
    <property type="entry name" value="ANK_REP_REGION"/>
    <property type="match status" value="3"/>
</dbReference>
<accession>A0A418N4H3</accession>
<dbReference type="PANTHER" id="PTHR24171:SF9">
    <property type="entry name" value="ANKYRIN REPEAT DOMAIN-CONTAINING PROTEIN 39"/>
    <property type="match status" value="1"/>
</dbReference>
<reference evidence="5 7" key="2">
    <citation type="submission" date="2019-07" db="EMBL/GenBank/DDBJ databases">
        <title>Draft genome of two Muricauda strains isolated from deep sea.</title>
        <authorList>
            <person name="Sun C."/>
        </authorList>
    </citation>
    <scope>NUCLEOTIDE SEQUENCE [LARGE SCALE GENOMIC DNA]</scope>
    <source>
        <strain evidence="5 7">NH166</strain>
    </source>
</reference>
<evidence type="ECO:0000256" key="1">
    <source>
        <dbReference type="ARBA" id="ARBA00022737"/>
    </source>
</evidence>
<dbReference type="AlphaFoldDB" id="A0A418N4H3"/>
<dbReference type="EMBL" id="VNWL01000029">
    <property type="protein sequence ID" value="TXK00451.1"/>
    <property type="molecule type" value="Genomic_DNA"/>
</dbReference>
<dbReference type="PRINTS" id="PR01415">
    <property type="entry name" value="ANKYRIN"/>
</dbReference>
<dbReference type="PROSITE" id="PS50088">
    <property type="entry name" value="ANK_REPEAT"/>
    <property type="match status" value="3"/>
</dbReference>
<evidence type="ECO:0000256" key="3">
    <source>
        <dbReference type="PROSITE-ProRule" id="PRU00023"/>
    </source>
</evidence>
<dbReference type="InterPro" id="IPR002110">
    <property type="entry name" value="Ankyrin_rpt"/>
</dbReference>